<organism evidence="1 2">
    <name type="scientific">Melastoma candidum</name>
    <dbReference type="NCBI Taxonomy" id="119954"/>
    <lineage>
        <taxon>Eukaryota</taxon>
        <taxon>Viridiplantae</taxon>
        <taxon>Streptophyta</taxon>
        <taxon>Embryophyta</taxon>
        <taxon>Tracheophyta</taxon>
        <taxon>Spermatophyta</taxon>
        <taxon>Magnoliopsida</taxon>
        <taxon>eudicotyledons</taxon>
        <taxon>Gunneridae</taxon>
        <taxon>Pentapetalae</taxon>
        <taxon>rosids</taxon>
        <taxon>malvids</taxon>
        <taxon>Myrtales</taxon>
        <taxon>Melastomataceae</taxon>
        <taxon>Melastomatoideae</taxon>
        <taxon>Melastomateae</taxon>
        <taxon>Melastoma</taxon>
    </lineage>
</organism>
<keyword evidence="2" id="KW-1185">Reference proteome</keyword>
<name>A0ACB9N4C6_9MYRT</name>
<proteinExistence type="predicted"/>
<dbReference type="Proteomes" id="UP001057402">
    <property type="component" value="Chromosome 8"/>
</dbReference>
<sequence length="249" mass="27226">MNTPAPLSSSLNVRPESHFDGGRRIQSGYHQPGHQQQQQRAVNLDGQTTVHPESSFAFDRMTIPQLKSFEGLLFMKVASDKEVNVKAFTDETFDASLNWKDIFWLRSITKLPILVKGILTAEDAIKALEVGVDGIIVSNHGARDYSPATISVLEEIVHAVKGAVPVFMDGGVRRGTNIFKALALGAQAALIGRPVIYGLAARGEGGVRTVIEMLKIELKLTMALSGCPAVKDITRRHVTTERDRLQSKI</sequence>
<protein>
    <submittedName>
        <fullName evidence="1">Uncharacterized protein</fullName>
    </submittedName>
</protein>
<gene>
    <name evidence="1" type="ORF">MLD38_029508</name>
</gene>
<accession>A0ACB9N4C6</accession>
<dbReference type="EMBL" id="CM042887">
    <property type="protein sequence ID" value="KAI4331313.1"/>
    <property type="molecule type" value="Genomic_DNA"/>
</dbReference>
<evidence type="ECO:0000313" key="2">
    <source>
        <dbReference type="Proteomes" id="UP001057402"/>
    </source>
</evidence>
<reference evidence="2" key="1">
    <citation type="journal article" date="2023" name="Front. Plant Sci.">
        <title>Chromosomal-level genome assembly of Melastoma candidum provides insights into trichome evolution.</title>
        <authorList>
            <person name="Zhong Y."/>
            <person name="Wu W."/>
            <person name="Sun C."/>
            <person name="Zou P."/>
            <person name="Liu Y."/>
            <person name="Dai S."/>
            <person name="Zhou R."/>
        </authorList>
    </citation>
    <scope>NUCLEOTIDE SEQUENCE [LARGE SCALE GENOMIC DNA]</scope>
</reference>
<comment type="caution">
    <text evidence="1">The sequence shown here is derived from an EMBL/GenBank/DDBJ whole genome shotgun (WGS) entry which is preliminary data.</text>
</comment>
<evidence type="ECO:0000313" key="1">
    <source>
        <dbReference type="EMBL" id="KAI4331313.1"/>
    </source>
</evidence>